<name>A0AB39ZZS6_DROSZ</name>
<sequence length="192" mass="21561">MQLRLWCPASRPKKGEAGRQPLRARQSQRVCPMCGVDNADRSPGPSQSSFEHEHGRNVSGSPRQSQCTAPIGNRRCPAFLDAGSGERLLGPNSTGSRKSWQMRLPWRQPGVGGQNWHHALPTVNVQQGWLNIYRGMRKTAHRKLQSRRAHPAQRSLPRMLQTEIQMHTDRCGALLYRAEYGRKGLRGLPGIT</sequence>
<evidence type="ECO:0000313" key="2">
    <source>
        <dbReference type="Proteomes" id="UP001652628"/>
    </source>
</evidence>
<dbReference type="RefSeq" id="XP_016946126.2">
    <property type="nucleotide sequence ID" value="XM_017090637.3"/>
</dbReference>
<dbReference type="Proteomes" id="UP001652628">
    <property type="component" value="Chromosome X"/>
</dbReference>
<protein>
    <submittedName>
        <fullName evidence="3">Uncharacterized protein isoform X1</fullName>
    </submittedName>
</protein>
<organism evidence="2 3">
    <name type="scientific">Drosophila suzukii</name>
    <name type="common">Spotted-wing drosophila fruit fly</name>
    <dbReference type="NCBI Taxonomy" id="28584"/>
    <lineage>
        <taxon>Eukaryota</taxon>
        <taxon>Metazoa</taxon>
        <taxon>Ecdysozoa</taxon>
        <taxon>Arthropoda</taxon>
        <taxon>Hexapoda</taxon>
        <taxon>Insecta</taxon>
        <taxon>Pterygota</taxon>
        <taxon>Neoptera</taxon>
        <taxon>Endopterygota</taxon>
        <taxon>Diptera</taxon>
        <taxon>Brachycera</taxon>
        <taxon>Muscomorpha</taxon>
        <taxon>Ephydroidea</taxon>
        <taxon>Drosophilidae</taxon>
        <taxon>Drosophila</taxon>
        <taxon>Sophophora</taxon>
    </lineage>
</organism>
<accession>A0AB39ZZS6</accession>
<gene>
    <name evidence="3" type="primary">LOC108021833</name>
</gene>
<dbReference type="GeneID" id="108021833"/>
<proteinExistence type="predicted"/>
<reference evidence="3" key="1">
    <citation type="submission" date="2025-08" db="UniProtKB">
        <authorList>
            <consortium name="RefSeq"/>
        </authorList>
    </citation>
    <scope>IDENTIFICATION</scope>
</reference>
<feature type="compositionally biased region" description="Polar residues" evidence="1">
    <location>
        <begin position="58"/>
        <end position="68"/>
    </location>
</feature>
<keyword evidence="2" id="KW-1185">Reference proteome</keyword>
<dbReference type="AlphaFoldDB" id="A0AB39ZZS6"/>
<evidence type="ECO:0000313" key="3">
    <source>
        <dbReference type="RefSeq" id="XP_016946126.2"/>
    </source>
</evidence>
<feature type="region of interest" description="Disordered" evidence="1">
    <location>
        <begin position="1"/>
        <end position="72"/>
    </location>
</feature>
<evidence type="ECO:0000256" key="1">
    <source>
        <dbReference type="SAM" id="MobiDB-lite"/>
    </source>
</evidence>